<evidence type="ECO:0000313" key="1">
    <source>
        <dbReference type="EMBL" id="EHG98241.1"/>
    </source>
</evidence>
<dbReference type="AlphaFoldDB" id="G5SWL0"/>
<keyword evidence="2" id="KW-1185">Reference proteome</keyword>
<dbReference type="EMBL" id="AFFY01000098">
    <property type="protein sequence ID" value="EHG98241.1"/>
    <property type="molecule type" value="Genomic_DNA"/>
</dbReference>
<accession>G5SWL0</accession>
<gene>
    <name evidence="1" type="ORF">HMPREF9441_03783</name>
</gene>
<proteinExistence type="predicted"/>
<protein>
    <submittedName>
        <fullName evidence="1">Uncharacterized protein</fullName>
    </submittedName>
</protein>
<dbReference type="HOGENOM" id="CLU_3237132_0_0_10"/>
<reference evidence="1 2" key="1">
    <citation type="submission" date="2011-03" db="EMBL/GenBank/DDBJ databases">
        <authorList>
            <person name="Weinstock G."/>
            <person name="Sodergren E."/>
            <person name="Clifton S."/>
            <person name="Fulton L."/>
            <person name="Fulton B."/>
            <person name="Courtney L."/>
            <person name="Fronick C."/>
            <person name="Harrison M."/>
            <person name="Strong C."/>
            <person name="Farmer C."/>
            <person name="Delahaunty K."/>
            <person name="Markovic C."/>
            <person name="Hall O."/>
            <person name="Minx P."/>
            <person name="Tomlinson C."/>
            <person name="Mitreva M."/>
            <person name="Hou S."/>
            <person name="Chen J."/>
            <person name="Wollam A."/>
            <person name="Pepin K.H."/>
            <person name="Johnson M."/>
            <person name="Bhonagiri V."/>
            <person name="Zhang X."/>
            <person name="Suruliraj S."/>
            <person name="Warren W."/>
            <person name="Chinwalla A."/>
            <person name="Mardis E.R."/>
            <person name="Wilson R.K."/>
        </authorList>
    </citation>
    <scope>NUCLEOTIDE SEQUENCE [LARGE SCALE GENOMIC DNA]</scope>
    <source>
        <strain evidence="1 2">YIT 11840</strain>
    </source>
</reference>
<evidence type="ECO:0000313" key="2">
    <source>
        <dbReference type="Proteomes" id="UP000003598"/>
    </source>
</evidence>
<sequence>MQVYHGAEFQLFKPLKKICGKRKIVCRRLENHSQQNGKRFCAE</sequence>
<comment type="caution">
    <text evidence="1">The sequence shown here is derived from an EMBL/GenBank/DDBJ whole genome shotgun (WGS) entry which is preliminary data.</text>
</comment>
<dbReference type="Proteomes" id="UP000003598">
    <property type="component" value="Unassembled WGS sequence"/>
</dbReference>
<name>G5SWL0_9BACT</name>
<organism evidence="1 2">
    <name type="scientific">Paraprevotella clara YIT 11840</name>
    <dbReference type="NCBI Taxonomy" id="762968"/>
    <lineage>
        <taxon>Bacteria</taxon>
        <taxon>Pseudomonadati</taxon>
        <taxon>Bacteroidota</taxon>
        <taxon>Bacteroidia</taxon>
        <taxon>Bacteroidales</taxon>
        <taxon>Prevotellaceae</taxon>
        <taxon>Paraprevotella</taxon>
    </lineage>
</organism>